<feature type="transmembrane region" description="Helical" evidence="1">
    <location>
        <begin position="6"/>
        <end position="23"/>
    </location>
</feature>
<dbReference type="EMBL" id="CP029550">
    <property type="protein sequence ID" value="AWN41550.1"/>
    <property type="molecule type" value="Genomic_DNA"/>
</dbReference>
<accession>A0A2U8W7S8</accession>
<gene>
    <name evidence="2" type="ORF">DK389_14820</name>
</gene>
<dbReference type="PANTHER" id="PTHR34821:SF2">
    <property type="entry name" value="INNER MEMBRANE PROTEIN YDCZ"/>
    <property type="match status" value="1"/>
</dbReference>
<feature type="transmembrane region" description="Helical" evidence="1">
    <location>
        <begin position="180"/>
        <end position="198"/>
    </location>
</feature>
<evidence type="ECO:0000313" key="2">
    <source>
        <dbReference type="EMBL" id="AWN41550.1"/>
    </source>
</evidence>
<keyword evidence="1" id="KW-0472">Membrane</keyword>
<dbReference type="Proteomes" id="UP000245926">
    <property type="component" value="Chromosome"/>
</dbReference>
<name>A0A2U8W7S8_9HYPH</name>
<organism evidence="2 3">
    <name type="scientific">Methylobacterium durans</name>
    <dbReference type="NCBI Taxonomy" id="2202825"/>
    <lineage>
        <taxon>Bacteria</taxon>
        <taxon>Pseudomonadati</taxon>
        <taxon>Pseudomonadota</taxon>
        <taxon>Alphaproteobacteria</taxon>
        <taxon>Hyphomicrobiales</taxon>
        <taxon>Methylobacteriaceae</taxon>
        <taxon>Methylobacterium</taxon>
    </lineage>
</organism>
<keyword evidence="3" id="KW-1185">Reference proteome</keyword>
<dbReference type="GO" id="GO:0005886">
    <property type="term" value="C:plasma membrane"/>
    <property type="evidence" value="ECO:0007669"/>
    <property type="project" value="TreeGrafter"/>
</dbReference>
<protein>
    <submittedName>
        <fullName evidence="2">EamA-like transporter family protein</fullName>
    </submittedName>
</protein>
<dbReference type="PANTHER" id="PTHR34821">
    <property type="entry name" value="INNER MEMBRANE PROTEIN YDCZ"/>
    <property type="match status" value="1"/>
</dbReference>
<evidence type="ECO:0000313" key="3">
    <source>
        <dbReference type="Proteomes" id="UP000245926"/>
    </source>
</evidence>
<keyword evidence="1" id="KW-0812">Transmembrane</keyword>
<evidence type="ECO:0000256" key="1">
    <source>
        <dbReference type="SAM" id="Phobius"/>
    </source>
</evidence>
<feature type="transmembrane region" description="Helical" evidence="1">
    <location>
        <begin position="304"/>
        <end position="322"/>
    </location>
</feature>
<reference evidence="3" key="1">
    <citation type="submission" date="2018-05" db="EMBL/GenBank/DDBJ databases">
        <title>Complete Genome Sequence of Methylobacterium sp. 17SD2-17.</title>
        <authorList>
            <person name="Srinivasan S."/>
        </authorList>
    </citation>
    <scope>NUCLEOTIDE SEQUENCE [LARGE SCALE GENOMIC DNA]</scope>
    <source>
        <strain evidence="3">17SD2-17</strain>
    </source>
</reference>
<dbReference type="KEGG" id="mets:DK389_14820"/>
<feature type="transmembrane region" description="Helical" evidence="1">
    <location>
        <begin position="35"/>
        <end position="56"/>
    </location>
</feature>
<dbReference type="OrthoDB" id="7864805at2"/>
<feature type="transmembrane region" description="Helical" evidence="1">
    <location>
        <begin position="210"/>
        <end position="230"/>
    </location>
</feature>
<feature type="transmembrane region" description="Helical" evidence="1">
    <location>
        <begin position="272"/>
        <end position="292"/>
    </location>
</feature>
<dbReference type="AlphaFoldDB" id="A0A2U8W7S8"/>
<sequence length="323" mass="33095">MNAALLYPFIIVAGCLQALGNSMNAQLRGCLVNPFLAAAISFLPIVFVFATLFLVMPTPLPGLDGLGRMPWYAPLGGLAGAVAVFGGLALVDKVGAGPFNGLTLTANILTSLALDALGLFGLQGSGFKPMPWLGGLLMAVGVIFIARVTPDKGPEAGEGAGAGAGAGEGADAGHGLNPKLLYPFIVVAGALQAIGVAWNAQLRTALTNPWLAALVSFLPVVFTFVLVFLLRPNPLPRREDVAGMRWWMPLAGLTGAVAVFAGLLFVDKVGAGAFNGLLITANLLTSVALDHFGWIGMKQVRAGPARLGGAALMVAGIALISLF</sequence>
<dbReference type="Pfam" id="PF04657">
    <property type="entry name" value="DMT_YdcZ"/>
    <property type="match status" value="2"/>
</dbReference>
<proteinExistence type="predicted"/>
<feature type="transmembrane region" description="Helical" evidence="1">
    <location>
        <begin position="71"/>
        <end position="91"/>
    </location>
</feature>
<feature type="transmembrane region" description="Helical" evidence="1">
    <location>
        <begin position="246"/>
        <end position="266"/>
    </location>
</feature>
<keyword evidence="1" id="KW-1133">Transmembrane helix</keyword>
<feature type="transmembrane region" description="Helical" evidence="1">
    <location>
        <begin position="103"/>
        <end position="123"/>
    </location>
</feature>
<dbReference type="RefSeq" id="WP_109890673.1">
    <property type="nucleotide sequence ID" value="NZ_CP029550.1"/>
</dbReference>
<dbReference type="InterPro" id="IPR006750">
    <property type="entry name" value="YdcZ"/>
</dbReference>